<gene>
    <name evidence="10" type="ORF">DYU05_01960</name>
</gene>
<feature type="chain" id="PRO_5017777457" evidence="8">
    <location>
        <begin position="19"/>
        <end position="1055"/>
    </location>
</feature>
<dbReference type="InterPro" id="IPR008969">
    <property type="entry name" value="CarboxyPept-like_regulatory"/>
</dbReference>
<dbReference type="InterPro" id="IPR023996">
    <property type="entry name" value="TonB-dep_OMP_SusC/RagA"/>
</dbReference>
<dbReference type="Gene3D" id="2.40.170.20">
    <property type="entry name" value="TonB-dependent receptor, beta-barrel domain"/>
    <property type="match status" value="1"/>
</dbReference>
<dbReference type="AlphaFoldDB" id="A0A3E2NTS4"/>
<dbReference type="EMBL" id="QWDE01000001">
    <property type="protein sequence ID" value="RFZ84413.1"/>
    <property type="molecule type" value="Genomic_DNA"/>
</dbReference>
<keyword evidence="10" id="KW-0675">Receptor</keyword>
<protein>
    <submittedName>
        <fullName evidence="10">TonB-dependent receptor</fullName>
    </submittedName>
</protein>
<dbReference type="InterPro" id="IPR023997">
    <property type="entry name" value="TonB-dep_OMP_SusC/RagA_CS"/>
</dbReference>
<dbReference type="GO" id="GO:0009279">
    <property type="term" value="C:cell outer membrane"/>
    <property type="evidence" value="ECO:0007669"/>
    <property type="project" value="UniProtKB-SubCell"/>
</dbReference>
<dbReference type="Pfam" id="PF13715">
    <property type="entry name" value="CarbopepD_reg_2"/>
    <property type="match status" value="1"/>
</dbReference>
<evidence type="ECO:0000256" key="1">
    <source>
        <dbReference type="ARBA" id="ARBA00004571"/>
    </source>
</evidence>
<evidence type="ECO:0000256" key="6">
    <source>
        <dbReference type="ARBA" id="ARBA00023237"/>
    </source>
</evidence>
<dbReference type="PROSITE" id="PS52016">
    <property type="entry name" value="TONB_DEPENDENT_REC_3"/>
    <property type="match status" value="1"/>
</dbReference>
<keyword evidence="5 7" id="KW-0472">Membrane</keyword>
<evidence type="ECO:0000256" key="3">
    <source>
        <dbReference type="ARBA" id="ARBA00022452"/>
    </source>
</evidence>
<keyword evidence="4 7" id="KW-0812">Transmembrane</keyword>
<dbReference type="SUPFAM" id="SSF56935">
    <property type="entry name" value="Porins"/>
    <property type="match status" value="1"/>
</dbReference>
<dbReference type="InterPro" id="IPR037066">
    <property type="entry name" value="Plug_dom_sf"/>
</dbReference>
<feature type="signal peptide" evidence="8">
    <location>
        <begin position="1"/>
        <end position="18"/>
    </location>
</feature>
<dbReference type="OrthoDB" id="9768177at2"/>
<dbReference type="RefSeq" id="WP_117381303.1">
    <property type="nucleotide sequence ID" value="NZ_QWDE01000001.1"/>
</dbReference>
<dbReference type="Gene3D" id="2.60.40.1120">
    <property type="entry name" value="Carboxypeptidase-like, regulatory domain"/>
    <property type="match status" value="1"/>
</dbReference>
<evidence type="ECO:0000259" key="9">
    <source>
        <dbReference type="Pfam" id="PF07715"/>
    </source>
</evidence>
<dbReference type="SUPFAM" id="SSF49464">
    <property type="entry name" value="Carboxypeptidase regulatory domain-like"/>
    <property type="match status" value="1"/>
</dbReference>
<feature type="domain" description="TonB-dependent receptor plug" evidence="9">
    <location>
        <begin position="120"/>
        <end position="246"/>
    </location>
</feature>
<dbReference type="InterPro" id="IPR039426">
    <property type="entry name" value="TonB-dep_rcpt-like"/>
</dbReference>
<evidence type="ECO:0000313" key="11">
    <source>
        <dbReference type="Proteomes" id="UP000260823"/>
    </source>
</evidence>
<evidence type="ECO:0000313" key="10">
    <source>
        <dbReference type="EMBL" id="RFZ84413.1"/>
    </source>
</evidence>
<keyword evidence="6 7" id="KW-0998">Cell outer membrane</keyword>
<comment type="similarity">
    <text evidence="7">Belongs to the TonB-dependent receptor family.</text>
</comment>
<sequence length="1055" mass="114178">MRKILRIALLFAFFFVCAKGMAQTGSTVVTGTVSDDKGVTLPGVTVAVKDAQANAITDINGKYSINVPATGRVLVYSFIGMERQEITIGGRTSINVTLKSGTTSLSDVNVVAIGYGTQRRQDVNGAVSSVKASDIANIPQSSVDQLLQGKAAGVTVTQNTGAPGSQTSVHIRGISSFGAAEPLYVIDGVPISGSAGANGGVALNANNGQNSPSPLALLNPSDIESIDILKDASAAAIYGNRASNGVIIITTKKGRSGTSRISYDGYAGFQQPQKYLDLMKLPQYASLQNSLADVYGTGRRGEFADPTLLGPGTDWQRAIFRTAYQQSHQLSLSGGKEGINYYVSGGYFDQDGIAIGSNFKRYSFRSNIDAQIKDWFRAGLTLSGSRSTENIVYSDNGGIIYNALLQAPDVAVYNADGTFAGPPNTPDAVGGILNPVQQALSISNLLNRNNLNGNFYAEIRFAPGLTARTEAGGDFGFSNNNLFNPSYSYGRFSNPTATLQEQQNTNSFYNVKEYITYNHTFAQKHALTALLGYELSSSRWGYTRGTISGFLTNDLGGNVPTLNLGTATTAVVDERKSAPHNLESQFARGIYTFNNKYSVTATIRTDVSSNFAPGHQRGYFPSFAASWRLSDESFMAPIKSVADNIKIRLGYGQLGNEGIAPYSFGSQLNPTITGLGTGFLVARIANPDLTWQHQIEYNAGIDFSLFNYRIDGSFDYFHRKASKFLFQLPLPSYLVGGPDYLGGIAPPYVNAGGIVNKGFDLSLNSHNITGKDFKWNTTLIVSRYKNEVISLANGLPQLIQSVTNGFLSLPITRTVVGGPLGEFYGYRVKGVFKTDEQLRNAPIQFGYPVSNDPNLGNKRTWLGDVQYEDINGDGKVDANDQESLGSPQPNFTFGFTNTFNYKAFDVSIFLQGQQGGKILSLLDRTLGGLANLYQNQYAAEANFWSPTNPTSDIPAPRGGTDNANLQISDRFIHSATYLRVQNVQLGYNFPSKIIRKVKLNRLRMYVSGQNLYTFTGYKGYDPEIGLQNQNPLLSNVDIGRYPSARTVTFGINAEF</sequence>
<keyword evidence="3 7" id="KW-1134">Transmembrane beta strand</keyword>
<name>A0A3E2NTS4_9SPHI</name>
<dbReference type="Pfam" id="PF07715">
    <property type="entry name" value="Plug"/>
    <property type="match status" value="1"/>
</dbReference>
<keyword evidence="8" id="KW-0732">Signal</keyword>
<reference evidence="10 11" key="1">
    <citation type="submission" date="2018-08" db="EMBL/GenBank/DDBJ databases">
        <title>Mucilaginibacter terrae sp. nov., isolated from manganese diggings.</title>
        <authorList>
            <person name="Huang Y."/>
            <person name="Zhou Z."/>
        </authorList>
    </citation>
    <scope>NUCLEOTIDE SEQUENCE [LARGE SCALE GENOMIC DNA]</scope>
    <source>
        <strain evidence="10 11">ZH6</strain>
    </source>
</reference>
<dbReference type="InterPro" id="IPR036942">
    <property type="entry name" value="Beta-barrel_TonB_sf"/>
</dbReference>
<dbReference type="InterPro" id="IPR012910">
    <property type="entry name" value="Plug_dom"/>
</dbReference>
<dbReference type="Gene3D" id="2.170.130.10">
    <property type="entry name" value="TonB-dependent receptor, plug domain"/>
    <property type="match status" value="1"/>
</dbReference>
<organism evidence="10 11">
    <name type="scientific">Mucilaginibacter terrenus</name>
    <dbReference type="NCBI Taxonomy" id="2482727"/>
    <lineage>
        <taxon>Bacteria</taxon>
        <taxon>Pseudomonadati</taxon>
        <taxon>Bacteroidota</taxon>
        <taxon>Sphingobacteriia</taxon>
        <taxon>Sphingobacteriales</taxon>
        <taxon>Sphingobacteriaceae</taxon>
        <taxon>Mucilaginibacter</taxon>
    </lineage>
</organism>
<accession>A0A3E2NTS4</accession>
<keyword evidence="2 7" id="KW-0813">Transport</keyword>
<dbReference type="NCBIfam" id="TIGR04057">
    <property type="entry name" value="SusC_RagA_signa"/>
    <property type="match status" value="1"/>
</dbReference>
<proteinExistence type="inferred from homology"/>
<keyword evidence="11" id="KW-1185">Reference proteome</keyword>
<comment type="subcellular location">
    <subcellularLocation>
        <location evidence="1 7">Cell outer membrane</location>
        <topology evidence="1 7">Multi-pass membrane protein</topology>
    </subcellularLocation>
</comment>
<evidence type="ECO:0000256" key="7">
    <source>
        <dbReference type="PROSITE-ProRule" id="PRU01360"/>
    </source>
</evidence>
<dbReference type="Proteomes" id="UP000260823">
    <property type="component" value="Unassembled WGS sequence"/>
</dbReference>
<evidence type="ECO:0000256" key="2">
    <source>
        <dbReference type="ARBA" id="ARBA00022448"/>
    </source>
</evidence>
<dbReference type="NCBIfam" id="TIGR04056">
    <property type="entry name" value="OMP_RagA_SusC"/>
    <property type="match status" value="1"/>
</dbReference>
<evidence type="ECO:0000256" key="4">
    <source>
        <dbReference type="ARBA" id="ARBA00022692"/>
    </source>
</evidence>
<evidence type="ECO:0000256" key="8">
    <source>
        <dbReference type="SAM" id="SignalP"/>
    </source>
</evidence>
<comment type="caution">
    <text evidence="10">The sequence shown here is derived from an EMBL/GenBank/DDBJ whole genome shotgun (WGS) entry which is preliminary data.</text>
</comment>
<evidence type="ECO:0000256" key="5">
    <source>
        <dbReference type="ARBA" id="ARBA00023136"/>
    </source>
</evidence>